<protein>
    <submittedName>
        <fullName evidence="1">Uncharacterized protein</fullName>
    </submittedName>
</protein>
<organism evidence="1 2">
    <name type="scientific">Promethearchaeum syntrophicum</name>
    <dbReference type="NCBI Taxonomy" id="2594042"/>
    <lineage>
        <taxon>Archaea</taxon>
        <taxon>Promethearchaeati</taxon>
        <taxon>Promethearchaeota</taxon>
        <taxon>Promethearchaeia</taxon>
        <taxon>Promethearchaeales</taxon>
        <taxon>Promethearchaeaceae</taxon>
        <taxon>Promethearchaeum</taxon>
    </lineage>
</organism>
<dbReference type="AlphaFoldDB" id="A0A5B9DAS0"/>
<gene>
    <name evidence="1" type="ORF">DSAG12_02032</name>
</gene>
<accession>A0A5B9DAS0</accession>
<sequence>MIWKKQKIQLLTILEEIENLQPVSKPVSDLDLFLLKWMKVRRICLDGVKDPTLSKDDKSLLNGLILKFSQKVQPKLLEFSKAIKKKPMGENLLTFKSKLDEFFEEGQQFLSILPIKSYSIYEDALFFINIYQFAFNPSVSKIAKLSVFKKINLIKDAFEVEAGQENLEKKQSQLSKGLSNSLKGTSPSAPPAEPSQEDMMNEGDIMIGNLSLPEEEMESFKEELEESVVISLPEPIPQPSIKPIADEVSSKVTYPYFKWFPSQSWNDFANYRYCYQCGHVIDSSNAACTGCQRQF</sequence>
<reference evidence="1 2" key="2">
    <citation type="journal article" date="2024" name="Int. J. Syst. Evol. Microbiol.">
        <title>Promethearchaeum syntrophicum gen. nov., sp. nov., an anaerobic, obligately syntrophic archaeon, the first isolate of the lineage 'Asgard' archaea, and proposal of the new archaeal phylum Promethearchaeota phyl. nov. and kingdom Promethearchaeati regn. nov.</title>
        <authorList>
            <person name="Imachi H."/>
            <person name="Nobu M.K."/>
            <person name="Kato S."/>
            <person name="Takaki Y."/>
            <person name="Miyazaki M."/>
            <person name="Miyata M."/>
            <person name="Ogawara M."/>
            <person name="Saito Y."/>
            <person name="Sakai S."/>
            <person name="Tahara Y.O."/>
            <person name="Takano Y."/>
            <person name="Tasumi E."/>
            <person name="Uematsu K."/>
            <person name="Yoshimura T."/>
            <person name="Itoh T."/>
            <person name="Ohkuma M."/>
            <person name="Takai K."/>
        </authorList>
    </citation>
    <scope>NUCLEOTIDE SEQUENCE [LARGE SCALE GENOMIC DNA]</scope>
    <source>
        <strain evidence="1 2">MK-D1</strain>
    </source>
</reference>
<name>A0A5B9DAS0_9ARCH</name>
<keyword evidence="2" id="KW-1185">Reference proteome</keyword>
<dbReference type="Proteomes" id="UP000321408">
    <property type="component" value="Chromosome"/>
</dbReference>
<evidence type="ECO:0000313" key="1">
    <source>
        <dbReference type="EMBL" id="QEE16202.2"/>
    </source>
</evidence>
<dbReference type="KEGG" id="psyt:DSAG12_02032"/>
<proteinExistence type="predicted"/>
<evidence type="ECO:0000313" key="2">
    <source>
        <dbReference type="Proteomes" id="UP000321408"/>
    </source>
</evidence>
<reference evidence="1 2" key="1">
    <citation type="journal article" date="2020" name="Nature">
        <title>Isolation of an archaeon at the prokaryote-eukaryote interface.</title>
        <authorList>
            <person name="Imachi H."/>
            <person name="Nobu M.K."/>
            <person name="Nakahara N."/>
            <person name="Morono Y."/>
            <person name="Ogawara M."/>
            <person name="Takaki Y."/>
            <person name="Takano Y."/>
            <person name="Uematsu K."/>
            <person name="Ikuta T."/>
            <person name="Ito M."/>
            <person name="Matsui Y."/>
            <person name="Miyazaki M."/>
            <person name="Murata K."/>
            <person name="Saito Y."/>
            <person name="Sakai S."/>
            <person name="Song C."/>
            <person name="Tasumi E."/>
            <person name="Yamanaka Y."/>
            <person name="Yamaguchi T."/>
            <person name="Kamagata Y."/>
            <person name="Tamaki H."/>
            <person name="Takai K."/>
        </authorList>
    </citation>
    <scope>NUCLEOTIDE SEQUENCE [LARGE SCALE GENOMIC DNA]</scope>
    <source>
        <strain evidence="1 2">MK-D1</strain>
    </source>
</reference>
<dbReference type="EMBL" id="CP042905">
    <property type="protein sequence ID" value="QEE16202.2"/>
    <property type="molecule type" value="Genomic_DNA"/>
</dbReference>